<proteinExistence type="predicted"/>
<evidence type="ECO:0000256" key="1">
    <source>
        <dbReference type="SAM" id="Coils"/>
    </source>
</evidence>
<reference evidence="3 4" key="1">
    <citation type="journal article" date="2020" name="Sci. Rep.">
        <title>A novel cyanobacterial geosmin producer, revising GeoA distribution and dispersion patterns in Bacteria.</title>
        <authorList>
            <person name="Churro C."/>
            <person name="Semedo-Aguiar A.P."/>
            <person name="Silva A.D."/>
            <person name="Pereira-Leal J.B."/>
            <person name="Leite R.B."/>
        </authorList>
    </citation>
    <scope>NUCLEOTIDE SEQUENCE [LARGE SCALE GENOMIC DNA]</scope>
    <source>
        <strain evidence="3 4">IPMA8</strain>
    </source>
</reference>
<feature type="compositionally biased region" description="Basic and acidic residues" evidence="2">
    <location>
        <begin position="1"/>
        <end position="12"/>
    </location>
</feature>
<evidence type="ECO:0000256" key="2">
    <source>
        <dbReference type="SAM" id="MobiDB-lite"/>
    </source>
</evidence>
<organism evidence="3 4">
    <name type="scientific">Microcoleus asticus IPMA8</name>
    <dbReference type="NCBI Taxonomy" id="2563858"/>
    <lineage>
        <taxon>Bacteria</taxon>
        <taxon>Bacillati</taxon>
        <taxon>Cyanobacteriota</taxon>
        <taxon>Cyanophyceae</taxon>
        <taxon>Oscillatoriophycideae</taxon>
        <taxon>Oscillatoriales</taxon>
        <taxon>Microcoleaceae</taxon>
        <taxon>Microcoleus</taxon>
        <taxon>Microcoleus asticus</taxon>
    </lineage>
</organism>
<accession>A0ABX2D696</accession>
<feature type="region of interest" description="Disordered" evidence="2">
    <location>
        <begin position="1"/>
        <end position="36"/>
    </location>
</feature>
<gene>
    <name evidence="3" type="ORF">E5S67_05102</name>
</gene>
<dbReference type="Proteomes" id="UP000702425">
    <property type="component" value="Unassembled WGS sequence"/>
</dbReference>
<protein>
    <recommendedName>
        <fullName evidence="5">DivIVA domain-containing protein</fullName>
    </recommendedName>
</protein>
<evidence type="ECO:0008006" key="5">
    <source>
        <dbReference type="Google" id="ProtNLM"/>
    </source>
</evidence>
<feature type="compositionally biased region" description="Polar residues" evidence="2">
    <location>
        <begin position="16"/>
        <end position="28"/>
    </location>
</feature>
<dbReference type="EMBL" id="SRRZ01000123">
    <property type="protein sequence ID" value="NQE37333.1"/>
    <property type="molecule type" value="Genomic_DNA"/>
</dbReference>
<sequence>MLRQQEPTRIEPDSTGLRTENESPQNTAAFGDPTRTAGVDIQRELNRLEEIVLDSPRIPMTRRTLVDEEQLLDQLDLVRLNLPIAFQEAETIIRHKDDLLQEAELYAQEVIEAAEQRAAELLNDMGLLQQAKIEADQLRQQVLLDCEAIQQATLAEVEQIRYQAQEELEEMRVRAMAECEEIQNGADDYADQVLDNIEHKLSDMLRVIRNGRDRLDSVSASHIHHTNG</sequence>
<evidence type="ECO:0000313" key="4">
    <source>
        <dbReference type="Proteomes" id="UP000702425"/>
    </source>
</evidence>
<dbReference type="SUPFAM" id="SSF58113">
    <property type="entry name" value="Apolipoprotein A-I"/>
    <property type="match status" value="1"/>
</dbReference>
<dbReference type="RefSeq" id="WP_172191282.1">
    <property type="nucleotide sequence ID" value="NZ_CAWPPK010000028.1"/>
</dbReference>
<name>A0ABX2D696_9CYAN</name>
<keyword evidence="4" id="KW-1185">Reference proteome</keyword>
<feature type="coiled-coil region" evidence="1">
    <location>
        <begin position="96"/>
        <end position="185"/>
    </location>
</feature>
<comment type="caution">
    <text evidence="3">The sequence shown here is derived from an EMBL/GenBank/DDBJ whole genome shotgun (WGS) entry which is preliminary data.</text>
</comment>
<evidence type="ECO:0000313" key="3">
    <source>
        <dbReference type="EMBL" id="NQE37333.1"/>
    </source>
</evidence>
<keyword evidence="1" id="KW-0175">Coiled coil</keyword>